<evidence type="ECO:0000256" key="6">
    <source>
        <dbReference type="ARBA" id="ARBA00023136"/>
    </source>
</evidence>
<evidence type="ECO:0000256" key="3">
    <source>
        <dbReference type="ARBA" id="ARBA00022475"/>
    </source>
</evidence>
<dbReference type="CDD" id="cd06261">
    <property type="entry name" value="TM_PBP2"/>
    <property type="match status" value="1"/>
</dbReference>
<comment type="caution">
    <text evidence="10">The sequence shown here is derived from an EMBL/GenBank/DDBJ whole genome shotgun (WGS) entry which is preliminary data.</text>
</comment>
<evidence type="ECO:0000256" key="7">
    <source>
        <dbReference type="RuleBase" id="RU363032"/>
    </source>
</evidence>
<keyword evidence="6 7" id="KW-0472">Membrane</keyword>
<evidence type="ECO:0000256" key="5">
    <source>
        <dbReference type="ARBA" id="ARBA00022989"/>
    </source>
</evidence>
<keyword evidence="5 7" id="KW-1133">Transmembrane helix</keyword>
<dbReference type="InterPro" id="IPR035906">
    <property type="entry name" value="MetI-like_sf"/>
</dbReference>
<dbReference type="InterPro" id="IPR000515">
    <property type="entry name" value="MetI-like"/>
</dbReference>
<feature type="domain" description="ABC transmembrane type-1" evidence="9">
    <location>
        <begin position="90"/>
        <end position="270"/>
    </location>
</feature>
<reference evidence="10" key="1">
    <citation type="submission" date="2023-05" db="EMBL/GenBank/DDBJ databases">
        <title>Streptantibioticus silvisoli sp. nov., acidotolerant actinomycetes 1 from pine litter.</title>
        <authorList>
            <person name="Swiecimska M."/>
            <person name="Golinska P."/>
            <person name="Sangal V."/>
            <person name="Wachnowicz B."/>
            <person name="Goodfellow M."/>
        </authorList>
    </citation>
    <scope>NUCLEOTIDE SEQUENCE</scope>
    <source>
        <strain evidence="10">SL13</strain>
    </source>
</reference>
<dbReference type="PROSITE" id="PS50928">
    <property type="entry name" value="ABC_TM1"/>
    <property type="match status" value="1"/>
</dbReference>
<feature type="transmembrane region" description="Helical" evidence="7">
    <location>
        <begin position="128"/>
        <end position="150"/>
    </location>
</feature>
<dbReference type="RefSeq" id="WP_271317945.1">
    <property type="nucleotide sequence ID" value="NZ_JABXJJ020000034.1"/>
</dbReference>
<evidence type="ECO:0000256" key="4">
    <source>
        <dbReference type="ARBA" id="ARBA00022692"/>
    </source>
</evidence>
<keyword evidence="2 7" id="KW-0813">Transport</keyword>
<comment type="similarity">
    <text evidence="7">Belongs to the binding-protein-dependent transport system permease family.</text>
</comment>
<dbReference type="GO" id="GO:0005886">
    <property type="term" value="C:plasma membrane"/>
    <property type="evidence" value="ECO:0007669"/>
    <property type="project" value="UniProtKB-SubCell"/>
</dbReference>
<dbReference type="EMBL" id="JABXJJ020000034">
    <property type="protein sequence ID" value="MDI5972602.1"/>
    <property type="molecule type" value="Genomic_DNA"/>
</dbReference>
<dbReference type="Gene3D" id="1.10.3720.10">
    <property type="entry name" value="MetI-like"/>
    <property type="match status" value="1"/>
</dbReference>
<name>A0AA90H8W8_9ACTN</name>
<proteinExistence type="inferred from homology"/>
<dbReference type="PANTHER" id="PTHR30151:SF20">
    <property type="entry name" value="ABC TRANSPORTER PERMEASE PROTEIN HI_0355-RELATED"/>
    <property type="match status" value="1"/>
</dbReference>
<evidence type="ECO:0000256" key="2">
    <source>
        <dbReference type="ARBA" id="ARBA00022448"/>
    </source>
</evidence>
<dbReference type="AlphaFoldDB" id="A0AA90H8W8"/>
<feature type="region of interest" description="Disordered" evidence="8">
    <location>
        <begin position="1"/>
        <end position="21"/>
    </location>
</feature>
<feature type="transmembrane region" description="Helical" evidence="7">
    <location>
        <begin position="252"/>
        <end position="271"/>
    </location>
</feature>
<sequence>MAAETLTRPGPADTDEATAARAARSRRRNRRLLILGAQVLIVVVVIGGWQLGATQGWLDKFTYGSPSGVVSQLKTWFSQGTATGSIWHNIAVTMQETVLGFLIGTVAGVVLGILLGRFRALADVAAPFIKAGNSIPRVVLGSIFIMWFGLGPSGKVALAVVLVFFSVFFNAFQGTREVDRNFIANARILGASEWRVTTQVVLPSAMTWIVASLHAAFGFALIGAIVGEVLGAQAGLGQLIEQAQENFNANGVYAGIIIIAALALIAEFLITRFEMRVLRWRPSELSGDAAGL</sequence>
<feature type="transmembrane region" description="Helical" evidence="7">
    <location>
        <begin position="97"/>
        <end position="116"/>
    </location>
</feature>
<evidence type="ECO:0000313" key="10">
    <source>
        <dbReference type="EMBL" id="MDI5972602.1"/>
    </source>
</evidence>
<evidence type="ECO:0000256" key="1">
    <source>
        <dbReference type="ARBA" id="ARBA00004651"/>
    </source>
</evidence>
<dbReference type="SUPFAM" id="SSF161098">
    <property type="entry name" value="MetI-like"/>
    <property type="match status" value="1"/>
</dbReference>
<feature type="transmembrane region" description="Helical" evidence="7">
    <location>
        <begin position="156"/>
        <end position="172"/>
    </location>
</feature>
<dbReference type="GO" id="GO:0055085">
    <property type="term" value="P:transmembrane transport"/>
    <property type="evidence" value="ECO:0007669"/>
    <property type="project" value="InterPro"/>
</dbReference>
<organism evidence="10">
    <name type="scientific">Streptantibioticus silvisoli</name>
    <dbReference type="NCBI Taxonomy" id="2705255"/>
    <lineage>
        <taxon>Bacteria</taxon>
        <taxon>Bacillati</taxon>
        <taxon>Actinomycetota</taxon>
        <taxon>Actinomycetes</taxon>
        <taxon>Kitasatosporales</taxon>
        <taxon>Streptomycetaceae</taxon>
        <taxon>Streptantibioticus</taxon>
    </lineage>
</organism>
<comment type="subcellular location">
    <subcellularLocation>
        <location evidence="1 7">Cell membrane</location>
        <topology evidence="1 7">Multi-pass membrane protein</topology>
    </subcellularLocation>
</comment>
<feature type="transmembrane region" description="Helical" evidence="7">
    <location>
        <begin position="205"/>
        <end position="232"/>
    </location>
</feature>
<accession>A0AA90H8W8</accession>
<keyword evidence="4 7" id="KW-0812">Transmembrane</keyword>
<keyword evidence="3" id="KW-1003">Cell membrane</keyword>
<evidence type="ECO:0000259" key="9">
    <source>
        <dbReference type="PROSITE" id="PS50928"/>
    </source>
</evidence>
<gene>
    <name evidence="10" type="ORF">POF50_025220</name>
</gene>
<evidence type="ECO:0000256" key="8">
    <source>
        <dbReference type="SAM" id="MobiDB-lite"/>
    </source>
</evidence>
<protein>
    <submittedName>
        <fullName evidence="10">ABC transporter permease</fullName>
    </submittedName>
</protein>
<dbReference type="PANTHER" id="PTHR30151">
    <property type="entry name" value="ALKANE SULFONATE ABC TRANSPORTER-RELATED, MEMBRANE SUBUNIT"/>
    <property type="match status" value="1"/>
</dbReference>
<dbReference type="Pfam" id="PF00528">
    <property type="entry name" value="BPD_transp_1"/>
    <property type="match status" value="1"/>
</dbReference>
<feature type="transmembrane region" description="Helical" evidence="7">
    <location>
        <begin position="32"/>
        <end position="51"/>
    </location>
</feature>